<accession>A0ABY2A007</accession>
<evidence type="ECO:0000313" key="1">
    <source>
        <dbReference type="EMBL" id="TCC19416.1"/>
    </source>
</evidence>
<proteinExistence type="predicted"/>
<sequence>MTDGFKESRRLKFYGAADFATYWQADRVAEVAERFKTSATPATIVDAIELHNVQLYIESGLLPTSYSEAERAAIVALAPQLRAAVAKSFALVDETNLAARLGEIPYDYHADLLELLGRSKAFERCNAEIMLPALKVAGVGLGEMLGCKKLVTAYDERVRDALIADVRNAENLIRKYLQEDVSSEIHLPKSLIAADMGQLLSGYLDDADANLNFVRLIATAAVDLRIGIDAKLKLKAKRCEERMVDELFKDNSGLETGAQVRVSDSQDEPVKMELDGMVATFTYSRSWLDQTLDNASVLNNFQHLFEFADGQVLLTLPSYSAELGVFERHMTTLGRKHYQVGAAFRAKDMSSLVQTRMYHHYLSSKDSDVEAVIAWFFDTYLVDEFEVHKFSFAPSARTSSYLEKARHLFAEMEGVVNQFRHYAQDGELDRELLALTSDPIAYDQVSSLLEGKYVYATEHEEIRGVLYSLFSDQSGLTYINETLNASSASELIVENELSYTDFLEHQRPSVDQLIELGVLEDTGVRVQIANTDQFVVLRSLFAREAAAYHRLSPAGRTQVDALEARGWVTREAALLSKAEASYFNYFLNKVEFSNGPELRNKYLHGSQAVAESEDVHFHTYVTALRMLVLLVIKINDEFCLWKANGDVTS</sequence>
<evidence type="ECO:0008006" key="3">
    <source>
        <dbReference type="Google" id="ProtNLM"/>
    </source>
</evidence>
<name>A0ABY2A007_9ACTN</name>
<protein>
    <recommendedName>
        <fullName evidence="3">DUF4209 domain-containing protein</fullName>
    </recommendedName>
</protein>
<evidence type="ECO:0000313" key="2">
    <source>
        <dbReference type="Proteomes" id="UP000292385"/>
    </source>
</evidence>
<dbReference type="RefSeq" id="WP_131466466.1">
    <property type="nucleotide sequence ID" value="NZ_SJJY01000008.1"/>
</dbReference>
<dbReference type="Proteomes" id="UP000292385">
    <property type="component" value="Unassembled WGS sequence"/>
</dbReference>
<reference evidence="1 2" key="1">
    <citation type="submission" date="2019-02" db="EMBL/GenBank/DDBJ databases">
        <title>Kribbella capetownensis sp. nov. and Kribbella speibonae sp. nov., isolated from soil.</title>
        <authorList>
            <person name="Curtis S.M."/>
            <person name="Norton I."/>
            <person name="Everest G.J."/>
            <person name="Meyers P.R."/>
        </authorList>
    </citation>
    <scope>NUCLEOTIDE SEQUENCE [LARGE SCALE GENOMIC DNA]</scope>
    <source>
        <strain evidence="1 2">SK5</strain>
    </source>
</reference>
<gene>
    <name evidence="1" type="ORF">E0H58_31410</name>
</gene>
<keyword evidence="2" id="KW-1185">Reference proteome</keyword>
<comment type="caution">
    <text evidence="1">The sequence shown here is derived from an EMBL/GenBank/DDBJ whole genome shotgun (WGS) entry which is preliminary data.</text>
</comment>
<dbReference type="EMBL" id="SJJY01000008">
    <property type="protein sequence ID" value="TCC19416.1"/>
    <property type="molecule type" value="Genomic_DNA"/>
</dbReference>
<organism evidence="1 2">
    <name type="scientific">Kribbella speibonae</name>
    <dbReference type="NCBI Taxonomy" id="1572660"/>
    <lineage>
        <taxon>Bacteria</taxon>
        <taxon>Bacillati</taxon>
        <taxon>Actinomycetota</taxon>
        <taxon>Actinomycetes</taxon>
        <taxon>Propionibacteriales</taxon>
        <taxon>Kribbellaceae</taxon>
        <taxon>Kribbella</taxon>
    </lineage>
</organism>